<dbReference type="AlphaFoldDB" id="Q18776"/>
<dbReference type="GO" id="GO:0051260">
    <property type="term" value="P:protein homooligomerization"/>
    <property type="evidence" value="ECO:0007669"/>
    <property type="project" value="InterPro"/>
</dbReference>
<dbReference type="KEGG" id="cel:CELE_C52B11.2"/>
<evidence type="ECO:0000313" key="3">
    <source>
        <dbReference type="EMBL" id="CCD65695.2"/>
    </source>
</evidence>
<dbReference type="GO" id="GO:0030054">
    <property type="term" value="C:cell junction"/>
    <property type="evidence" value="ECO:0007005"/>
    <property type="project" value="WormBase"/>
</dbReference>
<dbReference type="IntAct" id="Q18776">
    <property type="interactions" value="19"/>
</dbReference>
<dbReference type="DIP" id="DIP-26773N"/>
<evidence type="ECO:0000256" key="1">
    <source>
        <dbReference type="SAM" id="MobiDB-lite"/>
    </source>
</evidence>
<dbReference type="InterPro" id="IPR011333">
    <property type="entry name" value="SKP1/BTB/POZ_sf"/>
</dbReference>
<dbReference type="GeneID" id="180473"/>
<dbReference type="CTD" id="180473"/>
<protein>
    <submittedName>
        <fullName evidence="3">BTB domain-containing protein</fullName>
    </submittedName>
</protein>
<organism evidence="3 4">
    <name type="scientific">Caenorhabditis elegans</name>
    <dbReference type="NCBI Taxonomy" id="6239"/>
    <lineage>
        <taxon>Eukaryota</taxon>
        <taxon>Metazoa</taxon>
        <taxon>Ecdysozoa</taxon>
        <taxon>Nematoda</taxon>
        <taxon>Chromadorea</taxon>
        <taxon>Rhabditida</taxon>
        <taxon>Rhabditina</taxon>
        <taxon>Rhabditomorpha</taxon>
        <taxon>Rhabditoidea</taxon>
        <taxon>Rhabditidae</taxon>
        <taxon>Peloderinae</taxon>
        <taxon>Caenorhabditis</taxon>
    </lineage>
</organism>
<dbReference type="WormBase" id="C52B11.2">
    <property type="protein sequence ID" value="CE50310"/>
    <property type="gene ID" value="WBGene00016871"/>
    <property type="gene designation" value="inso-1"/>
</dbReference>
<dbReference type="STRING" id="6239.C52B11.2.2"/>
<dbReference type="AGR" id="WB:WBGene00016871"/>
<comment type="interaction">
    <interactant intactId="EBI-312114">
        <id>Q18776</id>
    </interactant>
    <interactant intactId="EBI-593075">
        <id>Q17391</id>
        <label>cul-3</label>
    </interactant>
    <organismsDiffer>false</organismsDiffer>
    <experiments>3</experiments>
</comment>
<feature type="region of interest" description="Disordered" evidence="1">
    <location>
        <begin position="1"/>
        <end position="31"/>
    </location>
</feature>
<reference evidence="3 4" key="1">
    <citation type="journal article" date="1998" name="Science">
        <title>Genome sequence of the nematode C. elegans: a platform for investigating biology.</title>
        <authorList>
            <consortium name="The C. elegans sequencing consortium"/>
            <person name="Sulson J.E."/>
            <person name="Waterston R."/>
        </authorList>
    </citation>
    <scope>NUCLEOTIDE SEQUENCE [LARGE SCALE GENOMIC DNA]</scope>
    <source>
        <strain evidence="3 4">Bristol N2</strain>
    </source>
</reference>
<dbReference type="OrthoDB" id="1244179at2759"/>
<dbReference type="Bgee" id="WBGene00016871">
    <property type="expression patterns" value="Expressed in pharyngeal muscle cell (C elegans) and 4 other cell types or tissues"/>
</dbReference>
<dbReference type="InterPro" id="IPR003131">
    <property type="entry name" value="T1-type_BTB"/>
</dbReference>
<dbReference type="SMR" id="Q18776"/>
<accession>Q18776</accession>
<dbReference type="GO" id="GO:0055120">
    <property type="term" value="C:striated muscle dense body"/>
    <property type="evidence" value="ECO:0007005"/>
    <property type="project" value="WormBase"/>
</dbReference>
<dbReference type="GO" id="GO:0043161">
    <property type="term" value="P:proteasome-mediated ubiquitin-dependent protein catabolic process"/>
    <property type="evidence" value="ECO:0000318"/>
    <property type="project" value="GO_Central"/>
</dbReference>
<name>Q18776_CAEEL</name>
<dbReference type="GO" id="GO:0005737">
    <property type="term" value="C:cytoplasm"/>
    <property type="evidence" value="ECO:0000318"/>
    <property type="project" value="GO_Central"/>
</dbReference>
<dbReference type="FunFam" id="3.30.710.10:FF:000005">
    <property type="entry name" value="Potassium channel tetramerization domain-containing 17"/>
    <property type="match status" value="1"/>
</dbReference>
<feature type="domain" description="BTB" evidence="2">
    <location>
        <begin position="82"/>
        <end position="184"/>
    </location>
</feature>
<dbReference type="PIR" id="T15820">
    <property type="entry name" value="T15820"/>
</dbReference>
<dbReference type="UCSC" id="C52B11.2">
    <property type="organism name" value="c. elegans"/>
</dbReference>
<dbReference type="PANTHER" id="PTHR14958">
    <property type="entry name" value="POTASSIUM CHANNEL TETRAMERISATION DOMAIN CONTAINING PROTEIN"/>
    <property type="match status" value="1"/>
</dbReference>
<dbReference type="HOGENOM" id="CLU_070830_0_1_1"/>
<sequence length="271" mass="30486">MDTRKVSVSNTTSPRQSSDTEMSSSCATSTASAIDESDVRFSFQDTIQAIRHMSSNTDDSTNQNGVAAVKTNGFHYGSSSSSWVRLNVGGKVFQTTRSTLMREPCSFLYRLCQDEMGLPTDRDETGAYLIDRDPDFFSPILNYLRHGKLIMNPGLSEEGILAEADFYNLPSLSQLIMDRIQDRENSVKDATNKFVYRVLQCHEEELASVVSAMTDGWKIVQVVPINSNYTNYTTEQPQEYLCIVERECPDNGSMLEGQDRAKLLQQRARHN</sequence>
<dbReference type="Gene3D" id="3.30.710.10">
    <property type="entry name" value="Potassium Channel Kv1.1, Chain A"/>
    <property type="match status" value="1"/>
</dbReference>
<evidence type="ECO:0000313" key="5">
    <source>
        <dbReference type="WormBase" id="C52B11.2"/>
    </source>
</evidence>
<dbReference type="eggNOG" id="KOG2715">
    <property type="taxonomic scope" value="Eukaryota"/>
</dbReference>
<dbReference type="Pfam" id="PF02214">
    <property type="entry name" value="BTB_2"/>
    <property type="match status" value="1"/>
</dbReference>
<dbReference type="OMA" id="IKERDCK"/>
<evidence type="ECO:0000313" key="4">
    <source>
        <dbReference type="Proteomes" id="UP000001940"/>
    </source>
</evidence>
<dbReference type="PaxDb" id="6239-C52B11.2"/>
<dbReference type="GO" id="GO:0031463">
    <property type="term" value="C:Cul3-RING ubiquitin ligase complex"/>
    <property type="evidence" value="ECO:0000318"/>
    <property type="project" value="GO_Central"/>
</dbReference>
<dbReference type="CDD" id="cd18362">
    <property type="entry name" value="BTB_POZ_KCTD2-like"/>
    <property type="match status" value="1"/>
</dbReference>
<dbReference type="Proteomes" id="UP000001940">
    <property type="component" value="Chromosome X"/>
</dbReference>
<dbReference type="SMART" id="SM00225">
    <property type="entry name" value="BTB"/>
    <property type="match status" value="1"/>
</dbReference>
<dbReference type="SUPFAM" id="SSF54695">
    <property type="entry name" value="POZ domain"/>
    <property type="match status" value="1"/>
</dbReference>
<dbReference type="Gene3D" id="6.10.140.750">
    <property type="match status" value="1"/>
</dbReference>
<keyword evidence="4" id="KW-1185">Reference proteome</keyword>
<feature type="compositionally biased region" description="Polar residues" evidence="1">
    <location>
        <begin position="1"/>
        <end position="22"/>
    </location>
</feature>
<dbReference type="GO" id="GO:0097602">
    <property type="term" value="F:cullin family protein binding"/>
    <property type="evidence" value="ECO:0000318"/>
    <property type="project" value="GO_Central"/>
</dbReference>
<evidence type="ECO:0000259" key="2">
    <source>
        <dbReference type="SMART" id="SM00225"/>
    </source>
</evidence>
<proteinExistence type="evidence at protein level"/>
<comment type="interaction">
    <interactant intactId="EBI-312114">
        <id>Q18776</id>
    </interactant>
    <interactant intactId="EBI-312110">
        <id>Q20759</id>
        <label>CELE_F54C9.11</label>
    </interactant>
    <organismsDiffer>false</organismsDiffer>
    <experiments>2</experiments>
</comment>
<dbReference type="FunCoup" id="Q18776">
    <property type="interactions" value="1291"/>
</dbReference>
<evidence type="ECO:0007829" key="6">
    <source>
        <dbReference type="PeptideAtlas" id="Q18776"/>
    </source>
</evidence>
<dbReference type="PeptideAtlas" id="Q18776"/>
<dbReference type="Gene3D" id="3.30.70.2000">
    <property type="match status" value="1"/>
</dbReference>
<dbReference type="EMBL" id="BX284606">
    <property type="protein sequence ID" value="CCD65695.2"/>
    <property type="molecule type" value="Genomic_DNA"/>
</dbReference>
<dbReference type="PANTHER" id="PTHR14958:SF29">
    <property type="entry name" value="INSOMNIAC, ISOFORM B"/>
    <property type="match status" value="1"/>
</dbReference>
<dbReference type="InterPro" id="IPR000210">
    <property type="entry name" value="BTB/POZ_dom"/>
</dbReference>
<gene>
    <name evidence="3 5" type="primary">inso-1</name>
    <name evidence="5" type="ORF">C52B11.2</name>
    <name evidence="3" type="ORF">CELE_C52B11.2</name>
</gene>
<keyword evidence="6" id="KW-1267">Proteomics identification</keyword>
<dbReference type="InParanoid" id="Q18776"/>
<dbReference type="RefSeq" id="NP_508239.2">
    <property type="nucleotide sequence ID" value="NM_075838.6"/>
</dbReference>